<evidence type="ECO:0000256" key="1">
    <source>
        <dbReference type="ARBA" id="ARBA00004606"/>
    </source>
</evidence>
<reference evidence="7" key="1">
    <citation type="submission" date="2014-07" db="EMBL/GenBank/DDBJ databases">
        <authorList>
            <person name="Martin A.A"/>
            <person name="De Silva N."/>
        </authorList>
    </citation>
    <scope>NUCLEOTIDE SEQUENCE</scope>
</reference>
<evidence type="ECO:0000256" key="4">
    <source>
        <dbReference type="ARBA" id="ARBA00023136"/>
    </source>
</evidence>
<dbReference type="PANTHER" id="PTHR46671:SF7">
    <property type="entry name" value="CORE-2_I-BRANCHING ENZYME"/>
    <property type="match status" value="1"/>
</dbReference>
<keyword evidence="2" id="KW-0328">Glycosyltransferase</keyword>
<evidence type="ECO:0000313" key="8">
    <source>
        <dbReference type="WBParaSite" id="SVE_0583600.1"/>
    </source>
</evidence>
<keyword evidence="7" id="KW-1185">Reference proteome</keyword>
<dbReference type="Pfam" id="PF02485">
    <property type="entry name" value="Branch"/>
    <property type="match status" value="1"/>
</dbReference>
<dbReference type="WBParaSite" id="SVE_0583600.1">
    <property type="protein sequence ID" value="SVE_0583600.1"/>
    <property type="gene ID" value="SVE_0583600"/>
</dbReference>
<name>A0A0K0FAI1_STRVS</name>
<dbReference type="InterPro" id="IPR003406">
    <property type="entry name" value="Glyco_trans_14"/>
</dbReference>
<protein>
    <submittedName>
        <fullName evidence="8">Glycosyltransferase family 92 protein</fullName>
    </submittedName>
</protein>
<reference evidence="8" key="2">
    <citation type="submission" date="2015-08" db="UniProtKB">
        <authorList>
            <consortium name="WormBaseParasite"/>
        </authorList>
    </citation>
    <scope>IDENTIFICATION</scope>
</reference>
<comment type="subcellular location">
    <subcellularLocation>
        <location evidence="1">Membrane</location>
        <topology evidence="1">Single-pass type II membrane protein</topology>
    </subcellularLocation>
</comment>
<accession>A0A0K0FAI1</accession>
<evidence type="ECO:0000256" key="3">
    <source>
        <dbReference type="ARBA" id="ARBA00022679"/>
    </source>
</evidence>
<proteinExistence type="predicted"/>
<dbReference type="PANTHER" id="PTHR46671">
    <property type="entry name" value="PROTEIN CBG11221"/>
    <property type="match status" value="1"/>
</dbReference>
<sequence>MIISFLILFNCILIIAKRSVFLTTQWNPNNMKLKCDYLLKNKAEYIKKMKSKRYGENYIPKNLSMSCEDIKNRGYYTMKPYSKEEENFPIAYARNVHKDYAVVELMLLTSYSPQNHYCYNVDIKNLELLEKVKQLASCFNNVYVPEEKYKMNSFGKGGVKSHYACMKKLINKNWKYLFLLQTDDLLLKTNREIVEILKNFNDKPLFTLHRHPKQWQRYDYNTSWSYKDIKIFKKEDKRNENKELMNKNIKIYVGFVGSAFSRSTIEYIVKNLTIETFINKTDKDYYGVDEIVWPTLLLNNPLLVPNRINPSCIKRITNDGDLIKYVKRLTLQDILACKSHSLHHSICDLGLENLSELKKLPNILAYRIRPQFDYGAFYCWEEYLYKKMHLNIYNKKIPSTFKKSGTPFYARTNKHNQPIKCL</sequence>
<dbReference type="Proteomes" id="UP000035680">
    <property type="component" value="Unassembled WGS sequence"/>
</dbReference>
<feature type="signal peptide" evidence="6">
    <location>
        <begin position="1"/>
        <end position="16"/>
    </location>
</feature>
<dbReference type="GO" id="GO:0016757">
    <property type="term" value="F:glycosyltransferase activity"/>
    <property type="evidence" value="ECO:0007669"/>
    <property type="project" value="UniProtKB-KW"/>
</dbReference>
<evidence type="ECO:0000256" key="2">
    <source>
        <dbReference type="ARBA" id="ARBA00022676"/>
    </source>
</evidence>
<organism evidence="7 8">
    <name type="scientific">Strongyloides venezuelensis</name>
    <name type="common">Threadworm</name>
    <dbReference type="NCBI Taxonomy" id="75913"/>
    <lineage>
        <taxon>Eukaryota</taxon>
        <taxon>Metazoa</taxon>
        <taxon>Ecdysozoa</taxon>
        <taxon>Nematoda</taxon>
        <taxon>Chromadorea</taxon>
        <taxon>Rhabditida</taxon>
        <taxon>Tylenchina</taxon>
        <taxon>Panagrolaimomorpha</taxon>
        <taxon>Strongyloidoidea</taxon>
        <taxon>Strongyloididae</taxon>
        <taxon>Strongyloides</taxon>
    </lineage>
</organism>
<dbReference type="STRING" id="75913.A0A0K0FAI1"/>
<dbReference type="GO" id="GO:0016020">
    <property type="term" value="C:membrane"/>
    <property type="evidence" value="ECO:0007669"/>
    <property type="project" value="UniProtKB-SubCell"/>
</dbReference>
<keyword evidence="3" id="KW-0808">Transferase</keyword>
<dbReference type="AlphaFoldDB" id="A0A0K0FAI1"/>
<evidence type="ECO:0000313" key="7">
    <source>
        <dbReference type="Proteomes" id="UP000035680"/>
    </source>
</evidence>
<keyword evidence="4" id="KW-0472">Membrane</keyword>
<evidence type="ECO:0000256" key="6">
    <source>
        <dbReference type="SAM" id="SignalP"/>
    </source>
</evidence>
<evidence type="ECO:0000256" key="5">
    <source>
        <dbReference type="ARBA" id="ARBA00023180"/>
    </source>
</evidence>
<keyword evidence="5" id="KW-0325">Glycoprotein</keyword>
<keyword evidence="6" id="KW-0732">Signal</keyword>
<feature type="chain" id="PRO_5005329598" evidence="6">
    <location>
        <begin position="17"/>
        <end position="422"/>
    </location>
</feature>